<feature type="compositionally biased region" description="Pro residues" evidence="1">
    <location>
        <begin position="128"/>
        <end position="138"/>
    </location>
</feature>
<evidence type="ECO:0000313" key="3">
    <source>
        <dbReference type="Proteomes" id="UP001458880"/>
    </source>
</evidence>
<feature type="compositionally biased region" description="Pro residues" evidence="1">
    <location>
        <begin position="35"/>
        <end position="52"/>
    </location>
</feature>
<feature type="compositionally biased region" description="Basic residues" evidence="1">
    <location>
        <begin position="153"/>
        <end position="168"/>
    </location>
</feature>
<evidence type="ECO:0000256" key="1">
    <source>
        <dbReference type="SAM" id="MobiDB-lite"/>
    </source>
</evidence>
<reference evidence="2 3" key="1">
    <citation type="journal article" date="2024" name="BMC Genomics">
        <title>De novo assembly and annotation of Popillia japonica's genome with initial clues to its potential as an invasive pest.</title>
        <authorList>
            <person name="Cucini C."/>
            <person name="Boschi S."/>
            <person name="Funari R."/>
            <person name="Cardaioli E."/>
            <person name="Iannotti N."/>
            <person name="Marturano G."/>
            <person name="Paoli F."/>
            <person name="Bruttini M."/>
            <person name="Carapelli A."/>
            <person name="Frati F."/>
            <person name="Nardi F."/>
        </authorList>
    </citation>
    <scope>NUCLEOTIDE SEQUENCE [LARGE SCALE GENOMIC DNA]</scope>
    <source>
        <strain evidence="2">DMR45628</strain>
    </source>
</reference>
<dbReference type="AlphaFoldDB" id="A0AAW1JGP2"/>
<comment type="caution">
    <text evidence="2">The sequence shown here is derived from an EMBL/GenBank/DDBJ whole genome shotgun (WGS) entry which is preliminary data.</text>
</comment>
<sequence length="190" mass="20910">MESPVRKQLAEVKPGTPRYLVSPGTVKFLEERCRTPPPALPSPGPSPLPSPPVLHIASPVSPNLSLFSPGTENFIQWKFIELFGFSPVKEWLSPMPPTPPSRSEDTGQRPTGATVDNFVVSLARYRPPSLPSPLPGPSREPSKPASHPTGGVVKRRNRGPAWKRHRKNWVRHEEPIQLQVRKCSASDSAV</sequence>
<feature type="region of interest" description="Disordered" evidence="1">
    <location>
        <begin position="91"/>
        <end position="168"/>
    </location>
</feature>
<evidence type="ECO:0000313" key="2">
    <source>
        <dbReference type="EMBL" id="KAK9702502.1"/>
    </source>
</evidence>
<keyword evidence="3" id="KW-1185">Reference proteome</keyword>
<protein>
    <submittedName>
        <fullName evidence="2">Uncharacterized protein</fullName>
    </submittedName>
</protein>
<name>A0AAW1JGP2_POPJA</name>
<organism evidence="2 3">
    <name type="scientific">Popillia japonica</name>
    <name type="common">Japanese beetle</name>
    <dbReference type="NCBI Taxonomy" id="7064"/>
    <lineage>
        <taxon>Eukaryota</taxon>
        <taxon>Metazoa</taxon>
        <taxon>Ecdysozoa</taxon>
        <taxon>Arthropoda</taxon>
        <taxon>Hexapoda</taxon>
        <taxon>Insecta</taxon>
        <taxon>Pterygota</taxon>
        <taxon>Neoptera</taxon>
        <taxon>Endopterygota</taxon>
        <taxon>Coleoptera</taxon>
        <taxon>Polyphaga</taxon>
        <taxon>Scarabaeiformia</taxon>
        <taxon>Scarabaeidae</taxon>
        <taxon>Rutelinae</taxon>
        <taxon>Popillia</taxon>
    </lineage>
</organism>
<feature type="region of interest" description="Disordered" evidence="1">
    <location>
        <begin position="32"/>
        <end position="53"/>
    </location>
</feature>
<gene>
    <name evidence="2" type="ORF">QE152_g29881</name>
</gene>
<dbReference type="Proteomes" id="UP001458880">
    <property type="component" value="Unassembled WGS sequence"/>
</dbReference>
<dbReference type="EMBL" id="JASPKY010000390">
    <property type="protein sequence ID" value="KAK9702502.1"/>
    <property type="molecule type" value="Genomic_DNA"/>
</dbReference>
<proteinExistence type="predicted"/>
<accession>A0AAW1JGP2</accession>